<sequence>MLRFENLLVDVAGRQLRIDGRAVAMPAPAFDILLVLARAAGRLVSKDAVMAAVWGSAAVSENTLQVHIAALRRALGARRELLETTYGRGYRLLGDWAASADAADAVASPAMPLTNLPLPSSRLVAREEPLGQVVRLLEGHRLVTLIGAGGIGKTRLAIEAARQASPGFQDGCWLVELAPLNDERLVPQIVARTIGQPFTGRDVTASDVAAMLDSKECLLLLDNCEHVIGASTELVETLLRRCPGIRILATSREGLRARDEHAYRVPSLDVPLAAVKDAEAIRRHGSVALFLERMSLQGCASRDEDMATIAQICRQLDGIPLAIELAAARAGTLEVRDVAERLKGRLNLLSAGRRCMPPRHSTLRATLEWSHDLLTPVEQVVFRRLAAFSDGFILDAARAIVADERFDAEAVEEAVAGLVGKSLLNFAAAPAPRWHFLETTRAFAREKLEAAGEADALAARHADWYCATIQEVWNVGAPQPEQLAAGARELENVHLAIDMLFGPRGDPRRGARLVADYVPVWLNLGLSLDCQRRVDQALAHHMAGSISTRIRLLATLTLILQRHAAPAKDSERLLAELATLVQEAPESEAQLFGLWAIWNQQANSDRHDAALASAERFADLVARIGRPLHELVSHNMRGFVYRHMGSYQLAARHLAEAQELAAREQHRRPLAWMHYEQRGYTEAMLAPVQWQMGLLDQARRTASAALEIASTSGTGGDVMFAAILGVAPIALYAGDHDAVGVALDLGGEFCQARGFVFGSAQVRCVRAVVQATCGDPEGGAALLEATLGMLRRIGRSCYLGYFMAHQATALLACGHHARASLVLAEAAAIVDSNGERWMLPELLRLQAECLMAQRRPDLAAAAEVQLGAALDLARQHGSAFWELRIAGSLGRLHRHKPHLALPALREACGRIAGGDDWPDVKVARDLLCRAEESEATLVAKPRRRPQVADVAGAAEGP</sequence>
<dbReference type="Gene3D" id="1.10.10.10">
    <property type="entry name" value="Winged helix-like DNA-binding domain superfamily/Winged helix DNA-binding domain"/>
    <property type="match status" value="1"/>
</dbReference>
<evidence type="ECO:0000256" key="1">
    <source>
        <dbReference type="ARBA" id="ARBA00023125"/>
    </source>
</evidence>
<evidence type="ECO:0000256" key="2">
    <source>
        <dbReference type="PROSITE-ProRule" id="PRU01091"/>
    </source>
</evidence>
<evidence type="ECO:0000259" key="3">
    <source>
        <dbReference type="PROSITE" id="PS51755"/>
    </source>
</evidence>
<dbReference type="Proteomes" id="UP000765160">
    <property type="component" value="Unassembled WGS sequence"/>
</dbReference>
<dbReference type="Pfam" id="PF00486">
    <property type="entry name" value="Trans_reg_C"/>
    <property type="match status" value="1"/>
</dbReference>
<dbReference type="SMART" id="SM00862">
    <property type="entry name" value="Trans_reg_C"/>
    <property type="match status" value="1"/>
</dbReference>
<dbReference type="CDD" id="cd00383">
    <property type="entry name" value="trans_reg_C"/>
    <property type="match status" value="1"/>
</dbReference>
<dbReference type="InterPro" id="IPR001867">
    <property type="entry name" value="OmpR/PhoB-type_DNA-bd"/>
</dbReference>
<dbReference type="Pfam" id="PF25872">
    <property type="entry name" value="HTH_77"/>
    <property type="match status" value="1"/>
</dbReference>
<protein>
    <recommendedName>
        <fullName evidence="3">OmpR/PhoB-type domain-containing protein</fullName>
    </recommendedName>
</protein>
<proteinExistence type="predicted"/>
<dbReference type="InterPro" id="IPR011990">
    <property type="entry name" value="TPR-like_helical_dom_sf"/>
</dbReference>
<accession>A0ABX1F491</accession>
<dbReference type="RefSeq" id="WP_168052241.1">
    <property type="nucleotide sequence ID" value="NZ_JAATJR010000006.1"/>
</dbReference>
<dbReference type="SUPFAM" id="SSF52540">
    <property type="entry name" value="P-loop containing nucleoside triphosphate hydrolases"/>
    <property type="match status" value="1"/>
</dbReference>
<dbReference type="SUPFAM" id="SSF48452">
    <property type="entry name" value="TPR-like"/>
    <property type="match status" value="1"/>
</dbReference>
<dbReference type="InterPro" id="IPR036388">
    <property type="entry name" value="WH-like_DNA-bd_sf"/>
</dbReference>
<dbReference type="PANTHER" id="PTHR47691">
    <property type="entry name" value="REGULATOR-RELATED"/>
    <property type="match status" value="1"/>
</dbReference>
<dbReference type="InterPro" id="IPR058852">
    <property type="entry name" value="HTH_77"/>
</dbReference>
<evidence type="ECO:0000313" key="4">
    <source>
        <dbReference type="EMBL" id="NKE47169.1"/>
    </source>
</evidence>
<dbReference type="InterPro" id="IPR027417">
    <property type="entry name" value="P-loop_NTPase"/>
</dbReference>
<dbReference type="Gene3D" id="3.40.50.300">
    <property type="entry name" value="P-loop containing nucleotide triphosphate hydrolases"/>
    <property type="match status" value="1"/>
</dbReference>
<dbReference type="EMBL" id="JAAVTX010000006">
    <property type="protein sequence ID" value="NKE47169.1"/>
    <property type="molecule type" value="Genomic_DNA"/>
</dbReference>
<gene>
    <name evidence="4" type="ORF">HB662_20490</name>
</gene>
<evidence type="ECO:0000313" key="5">
    <source>
        <dbReference type="Proteomes" id="UP000765160"/>
    </source>
</evidence>
<dbReference type="PROSITE" id="PS51755">
    <property type="entry name" value="OMPR_PHOB"/>
    <property type="match status" value="1"/>
</dbReference>
<dbReference type="SUPFAM" id="SSF46894">
    <property type="entry name" value="C-terminal effector domain of the bipartite response regulators"/>
    <property type="match status" value="1"/>
</dbReference>
<feature type="domain" description="OmpR/PhoB-type" evidence="3">
    <location>
        <begin position="1"/>
        <end position="94"/>
    </location>
</feature>
<reference evidence="4 5" key="1">
    <citation type="submission" date="2020-03" db="EMBL/GenBank/DDBJ databases">
        <title>Roseomonas selenitidurans sp. nov. isolated from soil.</title>
        <authorList>
            <person name="Liu H."/>
        </authorList>
    </citation>
    <scope>NUCLEOTIDE SEQUENCE [LARGE SCALE GENOMIC DNA]</scope>
    <source>
        <strain evidence="4 5">JCM 15073</strain>
    </source>
</reference>
<dbReference type="PRINTS" id="PR00364">
    <property type="entry name" value="DISEASERSIST"/>
</dbReference>
<name>A0ABX1F491_9PROT</name>
<keyword evidence="1 2" id="KW-0238">DNA-binding</keyword>
<dbReference type="InterPro" id="IPR016032">
    <property type="entry name" value="Sig_transdc_resp-reg_C-effctor"/>
</dbReference>
<organism evidence="4 5">
    <name type="scientific">Falsiroseomonas frigidaquae</name>
    <dbReference type="NCBI Taxonomy" id="487318"/>
    <lineage>
        <taxon>Bacteria</taxon>
        <taxon>Pseudomonadati</taxon>
        <taxon>Pseudomonadota</taxon>
        <taxon>Alphaproteobacteria</taxon>
        <taxon>Acetobacterales</taxon>
        <taxon>Roseomonadaceae</taxon>
        <taxon>Falsiroseomonas</taxon>
    </lineage>
</organism>
<comment type="caution">
    <text evidence="4">The sequence shown here is derived from an EMBL/GenBank/DDBJ whole genome shotgun (WGS) entry which is preliminary data.</text>
</comment>
<dbReference type="PANTHER" id="PTHR47691:SF3">
    <property type="entry name" value="HTH-TYPE TRANSCRIPTIONAL REGULATOR RV0890C-RELATED"/>
    <property type="match status" value="1"/>
</dbReference>
<dbReference type="Gene3D" id="1.25.40.10">
    <property type="entry name" value="Tetratricopeptide repeat domain"/>
    <property type="match status" value="1"/>
</dbReference>
<feature type="DNA-binding region" description="OmpR/PhoB-type" evidence="2">
    <location>
        <begin position="1"/>
        <end position="94"/>
    </location>
</feature>
<keyword evidence="5" id="KW-1185">Reference proteome</keyword>